<accession>A0A0V0R2Z4</accession>
<reference evidence="2 3" key="1">
    <citation type="journal article" date="2015" name="Sci. Rep.">
        <title>Genome of the facultative scuticociliatosis pathogen Pseudocohnilembus persalinus provides insight into its virulence through horizontal gene transfer.</title>
        <authorList>
            <person name="Xiong J."/>
            <person name="Wang G."/>
            <person name="Cheng J."/>
            <person name="Tian M."/>
            <person name="Pan X."/>
            <person name="Warren A."/>
            <person name="Jiang C."/>
            <person name="Yuan D."/>
            <person name="Miao W."/>
        </authorList>
    </citation>
    <scope>NUCLEOTIDE SEQUENCE [LARGE SCALE GENOMIC DNA]</scope>
    <source>
        <strain evidence="2">36N120E</strain>
    </source>
</reference>
<dbReference type="OrthoDB" id="289927at2759"/>
<keyword evidence="1" id="KW-0472">Membrane</keyword>
<gene>
    <name evidence="2" type="ORF">PPERSA_13046</name>
</gene>
<dbReference type="Proteomes" id="UP000054937">
    <property type="component" value="Unassembled WGS sequence"/>
</dbReference>
<keyword evidence="1" id="KW-1133">Transmembrane helix</keyword>
<dbReference type="AlphaFoldDB" id="A0A0V0R2Z4"/>
<comment type="caution">
    <text evidence="2">The sequence shown here is derived from an EMBL/GenBank/DDBJ whole genome shotgun (WGS) entry which is preliminary data.</text>
</comment>
<evidence type="ECO:0000313" key="3">
    <source>
        <dbReference type="Proteomes" id="UP000054937"/>
    </source>
</evidence>
<evidence type="ECO:0000256" key="1">
    <source>
        <dbReference type="SAM" id="Phobius"/>
    </source>
</evidence>
<feature type="transmembrane region" description="Helical" evidence="1">
    <location>
        <begin position="20"/>
        <end position="41"/>
    </location>
</feature>
<organism evidence="2 3">
    <name type="scientific">Pseudocohnilembus persalinus</name>
    <name type="common">Ciliate</name>
    <dbReference type="NCBI Taxonomy" id="266149"/>
    <lineage>
        <taxon>Eukaryota</taxon>
        <taxon>Sar</taxon>
        <taxon>Alveolata</taxon>
        <taxon>Ciliophora</taxon>
        <taxon>Intramacronucleata</taxon>
        <taxon>Oligohymenophorea</taxon>
        <taxon>Scuticociliatia</taxon>
        <taxon>Philasterida</taxon>
        <taxon>Pseudocohnilembidae</taxon>
        <taxon>Pseudocohnilembus</taxon>
    </lineage>
</organism>
<evidence type="ECO:0000313" key="2">
    <source>
        <dbReference type="EMBL" id="KRX08565.1"/>
    </source>
</evidence>
<dbReference type="InParanoid" id="A0A0V0R2Z4"/>
<keyword evidence="3" id="KW-1185">Reference proteome</keyword>
<keyword evidence="1" id="KW-0812">Transmembrane</keyword>
<sequence length="180" mass="21374">MYSKYVIPFAYVAKLIPNNPFYMTYPVTLPAMFFFELWAAARIIKLKSYLRRVIAEIYLHKDGQTLEIVYQNQLWKKLKDMDVSEFFYIPSLKTPVVGDQMKPLQGDLFPENYPFKELKGHGWAWKKYYRNPQNYLVIPKYSNYLDTETLIAVFSGKIIDINKSNYVEIDYNKADKYLEA</sequence>
<dbReference type="OMA" id="QYVEDIQ"/>
<protein>
    <submittedName>
        <fullName evidence="2">Uncharacterized protein</fullName>
    </submittedName>
</protein>
<name>A0A0V0R2Z4_PSEPJ</name>
<dbReference type="EMBL" id="LDAU01000063">
    <property type="protein sequence ID" value="KRX08565.1"/>
    <property type="molecule type" value="Genomic_DNA"/>
</dbReference>
<proteinExistence type="predicted"/>